<dbReference type="AlphaFoldDB" id="A0A9D7SSS9"/>
<evidence type="ECO:0000256" key="1">
    <source>
        <dbReference type="SAM" id="Phobius"/>
    </source>
</evidence>
<sequence>MSRLIGIIVIILAAIVGYMYFFGKEDDKVKAHTIVNETKELGKSVGDFISRQKDKYDNGEFDTLLKKVGDGISKLRSKPENKSDEVKQDLRDLEIKLKEIDPQKLSEENREKLKKLIQDLEKELN</sequence>
<dbReference type="EMBL" id="JADKGY010000001">
    <property type="protein sequence ID" value="MBK9981338.1"/>
    <property type="molecule type" value="Genomic_DNA"/>
</dbReference>
<feature type="transmembrane region" description="Helical" evidence="1">
    <location>
        <begin position="6"/>
        <end position="23"/>
    </location>
</feature>
<keyword evidence="1" id="KW-0812">Transmembrane</keyword>
<evidence type="ECO:0000313" key="2">
    <source>
        <dbReference type="EMBL" id="MBK9981338.1"/>
    </source>
</evidence>
<dbReference type="Proteomes" id="UP000808337">
    <property type="component" value="Unassembled WGS sequence"/>
</dbReference>
<proteinExistence type="predicted"/>
<keyword evidence="1" id="KW-0472">Membrane</keyword>
<keyword evidence="1" id="KW-1133">Transmembrane helix</keyword>
<evidence type="ECO:0000313" key="3">
    <source>
        <dbReference type="Proteomes" id="UP000808337"/>
    </source>
</evidence>
<gene>
    <name evidence="2" type="ORF">IPP15_02750</name>
</gene>
<accession>A0A9D7SSS9</accession>
<reference evidence="2 3" key="1">
    <citation type="submission" date="2020-10" db="EMBL/GenBank/DDBJ databases">
        <title>Connecting structure to function with the recovery of over 1000 high-quality activated sludge metagenome-assembled genomes encoding full-length rRNA genes using long-read sequencing.</title>
        <authorList>
            <person name="Singleton C.M."/>
            <person name="Petriglieri F."/>
            <person name="Kristensen J.M."/>
            <person name="Kirkegaard R.H."/>
            <person name="Michaelsen T.Y."/>
            <person name="Andersen M.H."/>
            <person name="Karst S.M."/>
            <person name="Dueholm M.S."/>
            <person name="Nielsen P.H."/>
            <person name="Albertsen M."/>
        </authorList>
    </citation>
    <scope>NUCLEOTIDE SEQUENCE [LARGE SCALE GENOMIC DNA]</scope>
    <source>
        <strain evidence="2">Ribe_18-Q3-R11-54_MAXAC.273</strain>
    </source>
</reference>
<organism evidence="2 3">
    <name type="scientific">Candidatus Opimibacter skivensis</name>
    <dbReference type="NCBI Taxonomy" id="2982028"/>
    <lineage>
        <taxon>Bacteria</taxon>
        <taxon>Pseudomonadati</taxon>
        <taxon>Bacteroidota</taxon>
        <taxon>Saprospiria</taxon>
        <taxon>Saprospirales</taxon>
        <taxon>Saprospiraceae</taxon>
        <taxon>Candidatus Opimibacter</taxon>
    </lineage>
</organism>
<protein>
    <submittedName>
        <fullName evidence="2">Uncharacterized protein</fullName>
    </submittedName>
</protein>
<comment type="caution">
    <text evidence="2">The sequence shown here is derived from an EMBL/GenBank/DDBJ whole genome shotgun (WGS) entry which is preliminary data.</text>
</comment>
<name>A0A9D7SSS9_9BACT</name>